<dbReference type="Proteomes" id="UP000075880">
    <property type="component" value="Unassembled WGS sequence"/>
</dbReference>
<sequence length="160" mass="18822">MVYESDFYTTRRVGSSYTRPTISSYTVTTPLRYSGASREFEDEKRDIRNSTALLLRQLNDPVPRMLAPVAQAAPEPNPKKWVYDPFSAHNRLNSDTYVKSHITDPIRSVRNDIEAMARYHSPASRYVDRFRYSYSYNIAPSIVVRYFAYPIARYYTYRIY</sequence>
<dbReference type="EnsemblMetazoa" id="ENSAATROPT003518">
    <property type="protein sequence ID" value="ENSAATROPP003379"/>
    <property type="gene ID" value="ENSAATROPG002787"/>
</dbReference>
<evidence type="ECO:0000313" key="1">
    <source>
        <dbReference type="EnsemblMetazoa" id="ENSAATROPP003379"/>
    </source>
</evidence>
<evidence type="ECO:0000313" key="2">
    <source>
        <dbReference type="Proteomes" id="UP000075880"/>
    </source>
</evidence>
<name>A0AAG5CXX7_ANOAO</name>
<proteinExistence type="predicted"/>
<protein>
    <submittedName>
        <fullName evidence="1">Uncharacterized protein</fullName>
    </submittedName>
</protein>
<keyword evidence="2" id="KW-1185">Reference proteome</keyword>
<dbReference type="AlphaFoldDB" id="A0AAG5CXX7"/>
<accession>A0AAG5CXX7</accession>
<reference evidence="1" key="1">
    <citation type="submission" date="2024-04" db="UniProtKB">
        <authorList>
            <consortium name="EnsemblMetazoa"/>
        </authorList>
    </citation>
    <scope>IDENTIFICATION</scope>
    <source>
        <strain evidence="1">EBRO</strain>
    </source>
</reference>
<organism evidence="1 2">
    <name type="scientific">Anopheles atroparvus</name>
    <name type="common">European mosquito</name>
    <dbReference type="NCBI Taxonomy" id="41427"/>
    <lineage>
        <taxon>Eukaryota</taxon>
        <taxon>Metazoa</taxon>
        <taxon>Ecdysozoa</taxon>
        <taxon>Arthropoda</taxon>
        <taxon>Hexapoda</taxon>
        <taxon>Insecta</taxon>
        <taxon>Pterygota</taxon>
        <taxon>Neoptera</taxon>
        <taxon>Endopterygota</taxon>
        <taxon>Diptera</taxon>
        <taxon>Nematocera</taxon>
        <taxon>Culicoidea</taxon>
        <taxon>Culicidae</taxon>
        <taxon>Anophelinae</taxon>
        <taxon>Anopheles</taxon>
    </lineage>
</organism>